<evidence type="ECO:0000256" key="1">
    <source>
        <dbReference type="SAM" id="MobiDB-lite"/>
    </source>
</evidence>
<protein>
    <submittedName>
        <fullName evidence="2">Uncharacterized protein</fullName>
    </submittedName>
</protein>
<proteinExistence type="predicted"/>
<dbReference type="AlphaFoldDB" id="I4C9J7"/>
<organism evidence="2 3">
    <name type="scientific">Desulfomonile tiedjei (strain ATCC 49306 / DSM 6799 / DCB-1)</name>
    <dbReference type="NCBI Taxonomy" id="706587"/>
    <lineage>
        <taxon>Bacteria</taxon>
        <taxon>Pseudomonadati</taxon>
        <taxon>Thermodesulfobacteriota</taxon>
        <taxon>Desulfomonilia</taxon>
        <taxon>Desulfomonilales</taxon>
        <taxon>Desulfomonilaceae</taxon>
        <taxon>Desulfomonile</taxon>
    </lineage>
</organism>
<sequence length="199" mass="22441">MLNIQILVLSLIPLLSGIVPDDKSALSSTALFGMEDSVTEQFLVGTWKYSEDLFRWGLADKEKARIKPSKTQAFMKLREDGTIHMVNFFRPTNGHWHLTPEGIAISGPGFPDRFQILPVRKRDKDRIWLLLPFASGSIGIGMLRIPDEDLSAIEKKFQSDTKRERLRSSGESMRRKAEPDVQESTSLIPETNGQSDSSH</sequence>
<dbReference type="KEGG" id="dti:Desti_3590"/>
<name>I4C9J7_DESTA</name>
<reference evidence="3" key="1">
    <citation type="submission" date="2012-06" db="EMBL/GenBank/DDBJ databases">
        <title>Complete sequence of chromosome of Desulfomonile tiedjei DSM 6799.</title>
        <authorList>
            <person name="Lucas S."/>
            <person name="Copeland A."/>
            <person name="Lapidus A."/>
            <person name="Glavina del Rio T."/>
            <person name="Dalin E."/>
            <person name="Tice H."/>
            <person name="Bruce D."/>
            <person name="Goodwin L."/>
            <person name="Pitluck S."/>
            <person name="Peters L."/>
            <person name="Ovchinnikova G."/>
            <person name="Zeytun A."/>
            <person name="Lu M."/>
            <person name="Kyrpides N."/>
            <person name="Mavromatis K."/>
            <person name="Ivanova N."/>
            <person name="Brettin T."/>
            <person name="Detter J.C."/>
            <person name="Han C."/>
            <person name="Larimer F."/>
            <person name="Land M."/>
            <person name="Hauser L."/>
            <person name="Markowitz V."/>
            <person name="Cheng J.-F."/>
            <person name="Hugenholtz P."/>
            <person name="Woyke T."/>
            <person name="Wu D."/>
            <person name="Spring S."/>
            <person name="Schroeder M."/>
            <person name="Brambilla E."/>
            <person name="Klenk H.-P."/>
            <person name="Eisen J.A."/>
        </authorList>
    </citation>
    <scope>NUCLEOTIDE SEQUENCE [LARGE SCALE GENOMIC DNA]</scope>
    <source>
        <strain evidence="3">ATCC 49306 / DSM 6799 / DCB-1</strain>
    </source>
</reference>
<keyword evidence="3" id="KW-1185">Reference proteome</keyword>
<accession>I4C9J7</accession>
<evidence type="ECO:0000313" key="2">
    <source>
        <dbReference type="EMBL" id="AFM26238.1"/>
    </source>
</evidence>
<gene>
    <name evidence="2" type="ordered locus">Desti_3590</name>
</gene>
<dbReference type="RefSeq" id="WP_014811366.1">
    <property type="nucleotide sequence ID" value="NC_018025.1"/>
</dbReference>
<dbReference type="HOGENOM" id="CLU_1370276_0_0_7"/>
<evidence type="ECO:0000313" key="3">
    <source>
        <dbReference type="Proteomes" id="UP000006055"/>
    </source>
</evidence>
<feature type="region of interest" description="Disordered" evidence="1">
    <location>
        <begin position="156"/>
        <end position="199"/>
    </location>
</feature>
<feature type="compositionally biased region" description="Basic and acidic residues" evidence="1">
    <location>
        <begin position="156"/>
        <end position="179"/>
    </location>
</feature>
<feature type="compositionally biased region" description="Polar residues" evidence="1">
    <location>
        <begin position="182"/>
        <end position="199"/>
    </location>
</feature>
<dbReference type="EMBL" id="CP003360">
    <property type="protein sequence ID" value="AFM26238.1"/>
    <property type="molecule type" value="Genomic_DNA"/>
</dbReference>
<dbReference type="Proteomes" id="UP000006055">
    <property type="component" value="Chromosome"/>
</dbReference>